<keyword evidence="3" id="KW-1185">Reference proteome</keyword>
<dbReference type="PANTHER" id="PTHR33148">
    <property type="entry name" value="PLASTID MOVEMENT IMPAIRED PROTEIN-RELATED"/>
    <property type="match status" value="1"/>
</dbReference>
<reference evidence="2 3" key="1">
    <citation type="submission" date="2024-01" db="EMBL/GenBank/DDBJ databases">
        <title>The genomes of 5 underutilized Papilionoideae crops provide insights into root nodulation and disease resistanc.</title>
        <authorList>
            <person name="Yuan L."/>
        </authorList>
    </citation>
    <scope>NUCLEOTIDE SEQUENCE [LARGE SCALE GENOMIC DNA]</scope>
    <source>
        <strain evidence="2">ZHUSHIDOU_FW_LH</strain>
        <tissue evidence="2">Leaf</tissue>
    </source>
</reference>
<sequence>MGNCLVLQENIVRVMKTDGKILEYKTPIKVEQVLTEFSGHAVSDSLPVLQHLQPNIKLLCGKLYYLVPLPLPLRPPKASKKVRFANPEVQGVEESKVVRIKVVISKQELHDMLQKGGISVEKMLLSIHSEKVMDGGDEDLSEKGDDVSTHPGWKPALESIPEVN</sequence>
<dbReference type="PANTHER" id="PTHR33148:SF46">
    <property type="entry name" value="EMB|CAB85509.1"/>
    <property type="match status" value="1"/>
</dbReference>
<dbReference type="InterPro" id="IPR025322">
    <property type="entry name" value="PADRE_dom"/>
</dbReference>
<dbReference type="EMBL" id="JAYWIO010000008">
    <property type="protein sequence ID" value="KAK7244895.1"/>
    <property type="molecule type" value="Genomic_DNA"/>
</dbReference>
<evidence type="ECO:0000313" key="3">
    <source>
        <dbReference type="Proteomes" id="UP001372338"/>
    </source>
</evidence>
<accession>A0AAN9E2B5</accession>
<dbReference type="Pfam" id="PF14009">
    <property type="entry name" value="PADRE"/>
    <property type="match status" value="1"/>
</dbReference>
<evidence type="ECO:0000313" key="2">
    <source>
        <dbReference type="EMBL" id="KAK7244895.1"/>
    </source>
</evidence>
<dbReference type="AlphaFoldDB" id="A0AAN9E2B5"/>
<feature type="region of interest" description="Disordered" evidence="1">
    <location>
        <begin position="135"/>
        <end position="164"/>
    </location>
</feature>
<protein>
    <submittedName>
        <fullName evidence="2">Uncharacterized protein</fullName>
    </submittedName>
</protein>
<dbReference type="Proteomes" id="UP001372338">
    <property type="component" value="Unassembled WGS sequence"/>
</dbReference>
<comment type="caution">
    <text evidence="2">The sequence shown here is derived from an EMBL/GenBank/DDBJ whole genome shotgun (WGS) entry which is preliminary data.</text>
</comment>
<name>A0AAN9E2B5_CROPI</name>
<gene>
    <name evidence="2" type="ORF">RIF29_39724</name>
</gene>
<proteinExistence type="predicted"/>
<evidence type="ECO:0000256" key="1">
    <source>
        <dbReference type="SAM" id="MobiDB-lite"/>
    </source>
</evidence>
<organism evidence="2 3">
    <name type="scientific">Crotalaria pallida</name>
    <name type="common">Smooth rattlebox</name>
    <name type="synonym">Crotalaria striata</name>
    <dbReference type="NCBI Taxonomy" id="3830"/>
    <lineage>
        <taxon>Eukaryota</taxon>
        <taxon>Viridiplantae</taxon>
        <taxon>Streptophyta</taxon>
        <taxon>Embryophyta</taxon>
        <taxon>Tracheophyta</taxon>
        <taxon>Spermatophyta</taxon>
        <taxon>Magnoliopsida</taxon>
        <taxon>eudicotyledons</taxon>
        <taxon>Gunneridae</taxon>
        <taxon>Pentapetalae</taxon>
        <taxon>rosids</taxon>
        <taxon>fabids</taxon>
        <taxon>Fabales</taxon>
        <taxon>Fabaceae</taxon>
        <taxon>Papilionoideae</taxon>
        <taxon>50 kb inversion clade</taxon>
        <taxon>genistoids sensu lato</taxon>
        <taxon>core genistoids</taxon>
        <taxon>Crotalarieae</taxon>
        <taxon>Crotalaria</taxon>
    </lineage>
</organism>